<dbReference type="PANTHER" id="PTHR23416:SF78">
    <property type="entry name" value="LIPOPOLYSACCHARIDE BIOSYNTHESIS O-ACETYL TRANSFERASE WBBJ-RELATED"/>
    <property type="match status" value="1"/>
</dbReference>
<evidence type="ECO:0000313" key="5">
    <source>
        <dbReference type="Proteomes" id="UP001597158"/>
    </source>
</evidence>
<sequence length="199" mass="21196">MKMYQDIFYALLKRWWCITVPSRLRMSGVSVGYANIFYGMPIVSVVKNSTIRLGDRVVLASHSYFTALGVARPCILRTMRPGASITIGSDSGLSGVVICAANSVKIGKECLFGADVLVADNDFHPIESAGRRFAKHDSIESAPVVIEDNVFIGTRSIVLKGVTIGSNSVIGAGSIVVSDIPPGVIAVGVPARVLRVICK</sequence>
<dbReference type="SUPFAM" id="SSF51161">
    <property type="entry name" value="Trimeric LpxA-like enzymes"/>
    <property type="match status" value="1"/>
</dbReference>
<reference evidence="5" key="1">
    <citation type="journal article" date="2019" name="Int. J. Syst. Evol. Microbiol.">
        <title>The Global Catalogue of Microorganisms (GCM) 10K type strain sequencing project: providing services to taxonomists for standard genome sequencing and annotation.</title>
        <authorList>
            <consortium name="The Broad Institute Genomics Platform"/>
            <consortium name="The Broad Institute Genome Sequencing Center for Infectious Disease"/>
            <person name="Wu L."/>
            <person name="Ma J."/>
        </authorList>
    </citation>
    <scope>NUCLEOTIDE SEQUENCE [LARGE SCALE GENOMIC DNA]</scope>
    <source>
        <strain evidence="5">CCUG 48884</strain>
    </source>
</reference>
<dbReference type="PROSITE" id="PS00101">
    <property type="entry name" value="HEXAPEP_TRANSFERASES"/>
    <property type="match status" value="1"/>
</dbReference>
<dbReference type="Gene3D" id="2.160.10.10">
    <property type="entry name" value="Hexapeptide repeat proteins"/>
    <property type="match status" value="1"/>
</dbReference>
<dbReference type="GO" id="GO:0016746">
    <property type="term" value="F:acyltransferase activity"/>
    <property type="evidence" value="ECO:0007669"/>
    <property type="project" value="UniProtKB-KW"/>
</dbReference>
<dbReference type="InterPro" id="IPR001451">
    <property type="entry name" value="Hexapep"/>
</dbReference>
<dbReference type="Pfam" id="PF14602">
    <property type="entry name" value="Hexapep_2"/>
    <property type="match status" value="1"/>
</dbReference>
<dbReference type="CDD" id="cd04647">
    <property type="entry name" value="LbH_MAT_like"/>
    <property type="match status" value="1"/>
</dbReference>
<dbReference type="InterPro" id="IPR011004">
    <property type="entry name" value="Trimer_LpxA-like_sf"/>
</dbReference>
<evidence type="ECO:0000256" key="2">
    <source>
        <dbReference type="ARBA" id="ARBA00022737"/>
    </source>
</evidence>
<keyword evidence="3 4" id="KW-0012">Acyltransferase</keyword>
<comment type="caution">
    <text evidence="4">The sequence shown here is derived from an EMBL/GenBank/DDBJ whole genome shotgun (WGS) entry which is preliminary data.</text>
</comment>
<protein>
    <submittedName>
        <fullName evidence="4">Acyltransferase</fullName>
        <ecNumber evidence="4">2.3.1.-</ecNumber>
    </submittedName>
</protein>
<dbReference type="Proteomes" id="UP001597158">
    <property type="component" value="Unassembled WGS sequence"/>
</dbReference>
<name>A0ABW3WDC1_9RHOO</name>
<keyword evidence="1 4" id="KW-0808">Transferase</keyword>
<accession>A0ABW3WDC1</accession>
<evidence type="ECO:0000256" key="1">
    <source>
        <dbReference type="ARBA" id="ARBA00022679"/>
    </source>
</evidence>
<evidence type="ECO:0000313" key="4">
    <source>
        <dbReference type="EMBL" id="MFD1263987.1"/>
    </source>
</evidence>
<dbReference type="RefSeq" id="WP_277832462.1">
    <property type="nucleotide sequence ID" value="NZ_JARQZE010000005.1"/>
</dbReference>
<dbReference type="EC" id="2.3.1.-" evidence="4"/>
<keyword evidence="2" id="KW-0677">Repeat</keyword>
<dbReference type="InterPro" id="IPR018357">
    <property type="entry name" value="Hexapep_transf_CS"/>
</dbReference>
<dbReference type="InterPro" id="IPR051159">
    <property type="entry name" value="Hexapeptide_acetyltransf"/>
</dbReference>
<dbReference type="EMBL" id="JBHTMC010000020">
    <property type="protein sequence ID" value="MFD1263987.1"/>
    <property type="molecule type" value="Genomic_DNA"/>
</dbReference>
<organism evidence="4 5">
    <name type="scientific">Thauera mechernichensis</name>
    <dbReference type="NCBI Taxonomy" id="82788"/>
    <lineage>
        <taxon>Bacteria</taxon>
        <taxon>Pseudomonadati</taxon>
        <taxon>Pseudomonadota</taxon>
        <taxon>Betaproteobacteria</taxon>
        <taxon>Rhodocyclales</taxon>
        <taxon>Zoogloeaceae</taxon>
        <taxon>Thauera</taxon>
    </lineage>
</organism>
<evidence type="ECO:0000256" key="3">
    <source>
        <dbReference type="ARBA" id="ARBA00023315"/>
    </source>
</evidence>
<keyword evidence="5" id="KW-1185">Reference proteome</keyword>
<gene>
    <name evidence="4" type="ORF">ACFQ4M_10355</name>
</gene>
<proteinExistence type="predicted"/>
<dbReference type="PANTHER" id="PTHR23416">
    <property type="entry name" value="SIALIC ACID SYNTHASE-RELATED"/>
    <property type="match status" value="1"/>
</dbReference>